<comment type="caution">
    <text evidence="1">The sequence shown here is derived from an EMBL/GenBank/DDBJ whole genome shotgun (WGS) entry which is preliminary data.</text>
</comment>
<dbReference type="RefSeq" id="WP_126778970.1">
    <property type="nucleotide sequence ID" value="NZ_CP177121.1"/>
</dbReference>
<dbReference type="AlphaFoldDB" id="A0A429ZSJ0"/>
<evidence type="ECO:0000313" key="1">
    <source>
        <dbReference type="EMBL" id="RST96692.1"/>
    </source>
</evidence>
<gene>
    <name evidence="1" type="ORF">CBF35_05525</name>
</gene>
<dbReference type="OrthoDB" id="9797501at2"/>
<proteinExistence type="predicted"/>
<dbReference type="EMBL" id="NGJU01000006">
    <property type="protein sequence ID" value="RST96692.1"/>
    <property type="molecule type" value="Genomic_DNA"/>
</dbReference>
<organism evidence="1 2">
    <name type="scientific">Vagococcus salmoninarum</name>
    <dbReference type="NCBI Taxonomy" id="2739"/>
    <lineage>
        <taxon>Bacteria</taxon>
        <taxon>Bacillati</taxon>
        <taxon>Bacillota</taxon>
        <taxon>Bacilli</taxon>
        <taxon>Lactobacillales</taxon>
        <taxon>Enterococcaceae</taxon>
        <taxon>Vagococcus</taxon>
    </lineage>
</organism>
<sequence length="178" mass="20662">MKKVLYIKNNYPVPTSEQWKLLEMMDCDEVFVEGIDIGYPIQLEHALKNLTNKDVLLVYSLKVLLNLSNPESWFEKMSNKGIRLISVVEKFDLKKEPTFYIRYLSISKIINEISTERSEDTGRASSIDKQKIGRPNISPKKINMIRHLSLKERMSYRQISKACDVSLGTVSKYLNNIE</sequence>
<name>A0A429ZSJ0_9ENTE</name>
<keyword evidence="2" id="KW-1185">Reference proteome</keyword>
<accession>A0A429ZSJ0</accession>
<protein>
    <recommendedName>
        <fullName evidence="3">Resolvase/invertase-type recombinase catalytic domain-containing protein</fullName>
    </recommendedName>
</protein>
<evidence type="ECO:0000313" key="2">
    <source>
        <dbReference type="Proteomes" id="UP000287239"/>
    </source>
</evidence>
<dbReference type="GeneID" id="98567823"/>
<dbReference type="Proteomes" id="UP000287239">
    <property type="component" value="Unassembled WGS sequence"/>
</dbReference>
<evidence type="ECO:0008006" key="3">
    <source>
        <dbReference type="Google" id="ProtNLM"/>
    </source>
</evidence>
<reference evidence="1 2" key="1">
    <citation type="submission" date="2017-05" db="EMBL/GenBank/DDBJ databases">
        <title>Vagococcus spp. assemblies.</title>
        <authorList>
            <person name="Gulvik C.A."/>
        </authorList>
    </citation>
    <scope>NUCLEOTIDE SEQUENCE [LARGE SCALE GENOMIC DNA]</scope>
    <source>
        <strain evidence="1 2">NCFB 2777</strain>
    </source>
</reference>